<evidence type="ECO:0000313" key="5">
    <source>
        <dbReference type="Proteomes" id="UP000467840"/>
    </source>
</evidence>
<feature type="compositionally biased region" description="Basic and acidic residues" evidence="1">
    <location>
        <begin position="267"/>
        <end position="286"/>
    </location>
</feature>
<evidence type="ECO:0000256" key="1">
    <source>
        <dbReference type="SAM" id="MobiDB-lite"/>
    </source>
</evidence>
<name>A0A6A6L1A7_HEVBR</name>
<evidence type="ECO:0008006" key="6">
    <source>
        <dbReference type="Google" id="ProtNLM"/>
    </source>
</evidence>
<feature type="signal peptide" evidence="3">
    <location>
        <begin position="1"/>
        <end position="21"/>
    </location>
</feature>
<keyword evidence="2" id="KW-0812">Transmembrane</keyword>
<keyword evidence="3" id="KW-0732">Signal</keyword>
<dbReference type="AlphaFoldDB" id="A0A6A6L1A7"/>
<keyword evidence="2" id="KW-0472">Membrane</keyword>
<accession>A0A6A6L1A7</accession>
<gene>
    <name evidence="4" type="ORF">GH714_005972</name>
</gene>
<feature type="region of interest" description="Disordered" evidence="1">
    <location>
        <begin position="267"/>
        <end position="292"/>
    </location>
</feature>
<keyword evidence="5" id="KW-1185">Reference proteome</keyword>
<dbReference type="Proteomes" id="UP000467840">
    <property type="component" value="Chromosome 7"/>
</dbReference>
<evidence type="ECO:0000313" key="4">
    <source>
        <dbReference type="EMBL" id="KAF2293963.1"/>
    </source>
</evidence>
<protein>
    <recommendedName>
        <fullName evidence="6">Rx N-terminal domain-containing protein</fullName>
    </recommendedName>
</protein>
<evidence type="ECO:0000256" key="2">
    <source>
        <dbReference type="SAM" id="Phobius"/>
    </source>
</evidence>
<feature type="chain" id="PRO_5025618984" description="Rx N-terminal domain-containing protein" evidence="3">
    <location>
        <begin position="22"/>
        <end position="308"/>
    </location>
</feature>
<proteinExistence type="predicted"/>
<dbReference type="EMBL" id="JAAGAX010000013">
    <property type="protein sequence ID" value="KAF2293963.1"/>
    <property type="molecule type" value="Genomic_DNA"/>
</dbReference>
<evidence type="ECO:0000256" key="3">
    <source>
        <dbReference type="SAM" id="SignalP"/>
    </source>
</evidence>
<feature type="transmembrane region" description="Helical" evidence="2">
    <location>
        <begin position="133"/>
        <end position="157"/>
    </location>
</feature>
<organism evidence="4 5">
    <name type="scientific">Hevea brasiliensis</name>
    <name type="common">Para rubber tree</name>
    <name type="synonym">Siphonia brasiliensis</name>
    <dbReference type="NCBI Taxonomy" id="3981"/>
    <lineage>
        <taxon>Eukaryota</taxon>
        <taxon>Viridiplantae</taxon>
        <taxon>Streptophyta</taxon>
        <taxon>Embryophyta</taxon>
        <taxon>Tracheophyta</taxon>
        <taxon>Spermatophyta</taxon>
        <taxon>Magnoliopsida</taxon>
        <taxon>eudicotyledons</taxon>
        <taxon>Gunneridae</taxon>
        <taxon>Pentapetalae</taxon>
        <taxon>rosids</taxon>
        <taxon>fabids</taxon>
        <taxon>Malpighiales</taxon>
        <taxon>Euphorbiaceae</taxon>
        <taxon>Crotonoideae</taxon>
        <taxon>Micrandreae</taxon>
        <taxon>Hevea</taxon>
    </lineage>
</organism>
<comment type="caution">
    <text evidence="4">The sequence shown here is derived from an EMBL/GenBank/DDBJ whole genome shotgun (WGS) entry which is preliminary data.</text>
</comment>
<keyword evidence="2" id="KW-1133">Transmembrane helix</keyword>
<reference evidence="4 5" key="1">
    <citation type="journal article" date="2020" name="Mol. Plant">
        <title>The Chromosome-Based Rubber Tree Genome Provides New Insights into Spurge Genome Evolution and Rubber Biosynthesis.</title>
        <authorList>
            <person name="Liu J."/>
            <person name="Shi C."/>
            <person name="Shi C.C."/>
            <person name="Li W."/>
            <person name="Zhang Q.J."/>
            <person name="Zhang Y."/>
            <person name="Li K."/>
            <person name="Lu H.F."/>
            <person name="Shi C."/>
            <person name="Zhu S.T."/>
            <person name="Xiao Z.Y."/>
            <person name="Nan H."/>
            <person name="Yue Y."/>
            <person name="Zhu X.G."/>
            <person name="Wu Y."/>
            <person name="Hong X.N."/>
            <person name="Fan G.Y."/>
            <person name="Tong Y."/>
            <person name="Zhang D."/>
            <person name="Mao C.L."/>
            <person name="Liu Y.L."/>
            <person name="Hao S.J."/>
            <person name="Liu W.Q."/>
            <person name="Lv M.Q."/>
            <person name="Zhang H.B."/>
            <person name="Liu Y."/>
            <person name="Hu-Tang G.R."/>
            <person name="Wang J.P."/>
            <person name="Wang J.H."/>
            <person name="Sun Y.H."/>
            <person name="Ni S.B."/>
            <person name="Chen W.B."/>
            <person name="Zhang X.C."/>
            <person name="Jiao Y.N."/>
            <person name="Eichler E.E."/>
            <person name="Li G.H."/>
            <person name="Liu X."/>
            <person name="Gao L.Z."/>
        </authorList>
    </citation>
    <scope>NUCLEOTIDE SEQUENCE [LARGE SCALE GENOMIC DNA]</scope>
    <source>
        <strain evidence="5">cv. GT1</strain>
        <tissue evidence="4">Leaf</tissue>
    </source>
</reference>
<sequence>MAILAILALLVAICSLSFTVGSTIWGKWKKICSDAKKVVHNFKNLSSELEALLHLGTAMERMATERGITSDHEYNYWRNTRIFEICREAGNLIRRYKLEENPSKKQLAELSKKRRTVQKDYWVINCQGHFPMAILAILALLVAICSLSFTVGSAIWGKWKKICSDAKKVVHNFKNLSSELKALLHLGTDMERMATERGITSDHEYNYWRNTRIFEICHEAGNLIRSYKLEENPSKKRLAELSKKMKDCAKRVRKLHKDAENFLLDLKRKAEKESNQKQRNPEKENNKNLCSPEVPAQSVFNRWLLNKN</sequence>